<name>A0ABM8UL77_9BACT</name>
<reference evidence="1 2" key="1">
    <citation type="submission" date="2021-04" db="EMBL/GenBank/DDBJ databases">
        <authorList>
            <person name="Rodrigo-Torres L."/>
            <person name="Arahal R. D."/>
            <person name="Lucena T."/>
        </authorList>
    </citation>
    <scope>NUCLEOTIDE SEQUENCE [LARGE SCALE GENOMIC DNA]</scope>
    <source>
        <strain evidence="1 2">CECT 9623</strain>
    </source>
</reference>
<dbReference type="EMBL" id="CAJRAU010000001">
    <property type="protein sequence ID" value="CAG5068216.1"/>
    <property type="molecule type" value="Genomic_DNA"/>
</dbReference>
<dbReference type="RefSeq" id="WP_215232318.1">
    <property type="nucleotide sequence ID" value="NZ_CAJRAU010000001.1"/>
</dbReference>
<evidence type="ECO:0008006" key="3">
    <source>
        <dbReference type="Google" id="ProtNLM"/>
    </source>
</evidence>
<accession>A0ABM8UL77</accession>
<sequence length="134" mass="14883">MTRFNRILFLINLVSLSGCGVFTDRTTVVYGTITDQNGEPVDSILVSIDGVKGFRYETLKQVSPNNVGSYELLVEVPKKFSSVNIIVDTSPVENVGVERPYKKLLVKKNDKSTNNCCSASIGEKTKYDFQLIPK</sequence>
<dbReference type="PROSITE" id="PS51257">
    <property type="entry name" value="PROKAR_LIPOPROTEIN"/>
    <property type="match status" value="1"/>
</dbReference>
<evidence type="ECO:0000313" key="1">
    <source>
        <dbReference type="EMBL" id="CAG5068216.1"/>
    </source>
</evidence>
<protein>
    <recommendedName>
        <fullName evidence="3">Carboxypeptidase regulatory-like domain-containing protein</fullName>
    </recommendedName>
</protein>
<comment type="caution">
    <text evidence="1">The sequence shown here is derived from an EMBL/GenBank/DDBJ whole genome shotgun (WGS) entry which is preliminary data.</text>
</comment>
<keyword evidence="2" id="KW-1185">Reference proteome</keyword>
<dbReference type="Proteomes" id="UP000679725">
    <property type="component" value="Unassembled WGS sequence"/>
</dbReference>
<gene>
    <name evidence="1" type="ORF">DYBT9623_00945</name>
</gene>
<evidence type="ECO:0000313" key="2">
    <source>
        <dbReference type="Proteomes" id="UP000679725"/>
    </source>
</evidence>
<organism evidence="1 2">
    <name type="scientific">Dyadobacter linearis</name>
    <dbReference type="NCBI Taxonomy" id="2823330"/>
    <lineage>
        <taxon>Bacteria</taxon>
        <taxon>Pseudomonadati</taxon>
        <taxon>Bacteroidota</taxon>
        <taxon>Cytophagia</taxon>
        <taxon>Cytophagales</taxon>
        <taxon>Spirosomataceae</taxon>
        <taxon>Dyadobacter</taxon>
    </lineage>
</organism>
<proteinExistence type="predicted"/>